<dbReference type="HOGENOM" id="CLU_923157_0_0_1"/>
<keyword evidence="4" id="KW-0378">Hydrolase</keyword>
<dbReference type="PANTHER" id="PTHR11010">
    <property type="entry name" value="PROTEASE S28 PRO-X CARBOXYPEPTIDASE-RELATED"/>
    <property type="match status" value="1"/>
</dbReference>
<dbReference type="InterPro" id="IPR029058">
    <property type="entry name" value="AB_hydrolase_fold"/>
</dbReference>
<protein>
    <submittedName>
        <fullName evidence="6">Uncharacterized protein</fullName>
    </submittedName>
</protein>
<evidence type="ECO:0000256" key="5">
    <source>
        <dbReference type="ARBA" id="ARBA00023180"/>
    </source>
</evidence>
<dbReference type="Gene3D" id="3.40.50.1820">
    <property type="entry name" value="alpha/beta hydrolase"/>
    <property type="match status" value="1"/>
</dbReference>
<evidence type="ECO:0000313" key="7">
    <source>
        <dbReference type="Proteomes" id="UP000013827"/>
    </source>
</evidence>
<dbReference type="PANTHER" id="PTHR11010:SF11">
    <property type="entry name" value="THYMUS-SPECIFIC SERINE PROTEASE"/>
    <property type="match status" value="1"/>
</dbReference>
<dbReference type="RefSeq" id="XP_005769319.1">
    <property type="nucleotide sequence ID" value="XM_005769262.1"/>
</dbReference>
<evidence type="ECO:0000256" key="3">
    <source>
        <dbReference type="ARBA" id="ARBA00022729"/>
    </source>
</evidence>
<keyword evidence="5" id="KW-0325">Glycoprotein</keyword>
<dbReference type="GO" id="GO:0070008">
    <property type="term" value="F:serine-type exopeptidase activity"/>
    <property type="evidence" value="ECO:0007669"/>
    <property type="project" value="InterPro"/>
</dbReference>
<evidence type="ECO:0000256" key="1">
    <source>
        <dbReference type="ARBA" id="ARBA00011079"/>
    </source>
</evidence>
<keyword evidence="7" id="KW-1185">Reference proteome</keyword>
<dbReference type="Proteomes" id="UP000013827">
    <property type="component" value="Unassembled WGS sequence"/>
</dbReference>
<evidence type="ECO:0000256" key="2">
    <source>
        <dbReference type="ARBA" id="ARBA00022670"/>
    </source>
</evidence>
<dbReference type="STRING" id="2903.R1DQW0"/>
<dbReference type="Pfam" id="PF05577">
    <property type="entry name" value="Peptidase_S28"/>
    <property type="match status" value="1"/>
</dbReference>
<dbReference type="GeneID" id="17263050"/>
<keyword evidence="3" id="KW-0732">Signal</keyword>
<dbReference type="InterPro" id="IPR008758">
    <property type="entry name" value="Peptidase_S28"/>
</dbReference>
<dbReference type="GO" id="GO:0008239">
    <property type="term" value="F:dipeptidyl-peptidase activity"/>
    <property type="evidence" value="ECO:0007669"/>
    <property type="project" value="TreeGrafter"/>
</dbReference>
<proteinExistence type="inferred from homology"/>
<dbReference type="KEGG" id="ehx:EMIHUDRAFT_356069"/>
<organism evidence="6 7">
    <name type="scientific">Emiliania huxleyi (strain CCMP1516)</name>
    <dbReference type="NCBI Taxonomy" id="280463"/>
    <lineage>
        <taxon>Eukaryota</taxon>
        <taxon>Haptista</taxon>
        <taxon>Haptophyta</taxon>
        <taxon>Prymnesiophyceae</taxon>
        <taxon>Isochrysidales</taxon>
        <taxon>Noelaerhabdaceae</taxon>
        <taxon>Emiliania</taxon>
    </lineage>
</organism>
<dbReference type="AlphaFoldDB" id="A0A0D3J055"/>
<name>A0A0D3J055_EMIH1</name>
<reference evidence="7" key="1">
    <citation type="journal article" date="2013" name="Nature">
        <title>Pan genome of the phytoplankton Emiliania underpins its global distribution.</title>
        <authorList>
            <person name="Read B.A."/>
            <person name="Kegel J."/>
            <person name="Klute M.J."/>
            <person name="Kuo A."/>
            <person name="Lefebvre S.C."/>
            <person name="Maumus F."/>
            <person name="Mayer C."/>
            <person name="Miller J."/>
            <person name="Monier A."/>
            <person name="Salamov A."/>
            <person name="Young J."/>
            <person name="Aguilar M."/>
            <person name="Claverie J.M."/>
            <person name="Frickenhaus S."/>
            <person name="Gonzalez K."/>
            <person name="Herman E.K."/>
            <person name="Lin Y.C."/>
            <person name="Napier J."/>
            <person name="Ogata H."/>
            <person name="Sarno A.F."/>
            <person name="Shmutz J."/>
            <person name="Schroeder D."/>
            <person name="de Vargas C."/>
            <person name="Verret F."/>
            <person name="von Dassow P."/>
            <person name="Valentin K."/>
            <person name="Van de Peer Y."/>
            <person name="Wheeler G."/>
            <person name="Dacks J.B."/>
            <person name="Delwiche C.F."/>
            <person name="Dyhrman S.T."/>
            <person name="Glockner G."/>
            <person name="John U."/>
            <person name="Richards T."/>
            <person name="Worden A.Z."/>
            <person name="Zhang X."/>
            <person name="Grigoriev I.V."/>
            <person name="Allen A.E."/>
            <person name="Bidle K."/>
            <person name="Borodovsky M."/>
            <person name="Bowler C."/>
            <person name="Brownlee C."/>
            <person name="Cock J.M."/>
            <person name="Elias M."/>
            <person name="Gladyshev V.N."/>
            <person name="Groth M."/>
            <person name="Guda C."/>
            <person name="Hadaegh A."/>
            <person name="Iglesias-Rodriguez M.D."/>
            <person name="Jenkins J."/>
            <person name="Jones B.M."/>
            <person name="Lawson T."/>
            <person name="Leese F."/>
            <person name="Lindquist E."/>
            <person name="Lobanov A."/>
            <person name="Lomsadze A."/>
            <person name="Malik S.B."/>
            <person name="Marsh M.E."/>
            <person name="Mackinder L."/>
            <person name="Mock T."/>
            <person name="Mueller-Roeber B."/>
            <person name="Pagarete A."/>
            <person name="Parker M."/>
            <person name="Probert I."/>
            <person name="Quesneville H."/>
            <person name="Raines C."/>
            <person name="Rensing S.A."/>
            <person name="Riano-Pachon D.M."/>
            <person name="Richier S."/>
            <person name="Rokitta S."/>
            <person name="Shiraiwa Y."/>
            <person name="Soanes D.M."/>
            <person name="van der Giezen M."/>
            <person name="Wahlund T.M."/>
            <person name="Williams B."/>
            <person name="Wilson W."/>
            <person name="Wolfe G."/>
            <person name="Wurch L.L."/>
        </authorList>
    </citation>
    <scope>NUCLEOTIDE SEQUENCE</scope>
</reference>
<keyword evidence="2" id="KW-0645">Protease</keyword>
<dbReference type="GO" id="GO:0006508">
    <property type="term" value="P:proteolysis"/>
    <property type="evidence" value="ECO:0007669"/>
    <property type="project" value="UniProtKB-KW"/>
</dbReference>
<accession>A0A0D3J055</accession>
<comment type="similarity">
    <text evidence="1">Belongs to the peptidase S28 family.</text>
</comment>
<dbReference type="eggNOG" id="KOG2182">
    <property type="taxonomic scope" value="Eukaryota"/>
</dbReference>
<dbReference type="PaxDb" id="2903-EOD16890"/>
<evidence type="ECO:0000313" key="6">
    <source>
        <dbReference type="EnsemblProtists" id="EOD16890"/>
    </source>
</evidence>
<reference evidence="6" key="2">
    <citation type="submission" date="2024-10" db="UniProtKB">
        <authorList>
            <consortium name="EnsemblProtists"/>
        </authorList>
    </citation>
    <scope>IDENTIFICATION</scope>
</reference>
<evidence type="ECO:0000256" key="4">
    <source>
        <dbReference type="ARBA" id="ARBA00022801"/>
    </source>
</evidence>
<dbReference type="EnsemblProtists" id="EOD16890">
    <property type="protein sequence ID" value="EOD16890"/>
    <property type="gene ID" value="EMIHUDRAFT_356069"/>
</dbReference>
<dbReference type="SUPFAM" id="SSF53474">
    <property type="entry name" value="alpha/beta-Hydrolases"/>
    <property type="match status" value="1"/>
</dbReference>
<sequence length="305" mass="33298">MLAAQAHKPILRTMTDAPPHTLRAAPVHSPHFPKPLFFETRRDHFNITDTTKWQQAYYVNATFWTPGSGAPVFLCVGGEGPALDGSVVVSSVHCNNAVEWLSETRALMFAVEHRYYGCHNMSACPYSPSDEKPLRWLSSRQALADLATFQRHATSAFGISAASKWVTFGGSYPGMLASFARIKYPRLFFASASSSAPVQAKLDMTEYNDLVADAYALPSVGGSPACKAAIARGHAEVGRRFSSASGRASLVALFSELRGRQPSWLESEPGPAEPAPLLRRWRRPLPRPVQRPACLSYGCSIGRVC</sequence>